<dbReference type="SUPFAM" id="SSF48179">
    <property type="entry name" value="6-phosphogluconate dehydrogenase C-terminal domain-like"/>
    <property type="match status" value="1"/>
</dbReference>
<feature type="binding site" evidence="10">
    <location>
        <begin position="250"/>
        <end position="254"/>
    </location>
    <ligand>
        <name>substrate</name>
    </ligand>
</feature>
<evidence type="ECO:0000256" key="5">
    <source>
        <dbReference type="ARBA" id="ARBA00023002"/>
    </source>
</evidence>
<dbReference type="EMBL" id="JAEAOA010001427">
    <property type="protein sequence ID" value="KAK3582315.1"/>
    <property type="molecule type" value="Genomic_DNA"/>
</dbReference>
<comment type="catalytic activity">
    <reaction evidence="7 8">
        <text>UDP-alpha-D-glucose + 2 NAD(+) + H2O = UDP-alpha-D-glucuronate + 2 NADH + 3 H(+)</text>
        <dbReference type="Rhea" id="RHEA:23596"/>
        <dbReference type="ChEBI" id="CHEBI:15377"/>
        <dbReference type="ChEBI" id="CHEBI:15378"/>
        <dbReference type="ChEBI" id="CHEBI:57540"/>
        <dbReference type="ChEBI" id="CHEBI:57945"/>
        <dbReference type="ChEBI" id="CHEBI:58052"/>
        <dbReference type="ChEBI" id="CHEBI:58885"/>
        <dbReference type="EC" id="1.1.1.22"/>
    </reaction>
</comment>
<evidence type="ECO:0000256" key="10">
    <source>
        <dbReference type="PIRSR" id="PIRSR500134-2"/>
    </source>
</evidence>
<dbReference type="InterPro" id="IPR036220">
    <property type="entry name" value="UDP-Glc/GDP-Man_DH_C_sf"/>
</dbReference>
<sequence length="491" mass="54966">MGAGYVGLVTGACLADINLDVTCVDIDEDKINLLKKSVVPFYEPALEEIIKRTTEKSKLAFSTDIRKSLQHANVIIIAVGTPSLEDGNADVQNVFAAAQSIGAYINQDCLVVIKSTVPIGTTLLIKNEIQNIIQKRKQHFNVDIASNPEFLKEGNAVSDFTKPDRIIIGVETEHAKNTFLKIYKPFVLNQYPILFMDITSAEMTKYAANAMLATRISFMNEIANLCEAVKANVNMVRMGVGSDNRIGSKFLYSGIGYGGSCFPKDVKAIIKTAEKYGLPFELLKAVESINHQQKQLLFKKLMNHFKSIEGKVFAIWGLAFKAHTDDIREAPSLTLIQAITDAGGYTKVYDPVAMPNAETQLKHNPAVTFCQTANDTIKDANALLIVTEWPEFRILDLQIIKTLLKEHVIFDGRNLLNKDELNQFGFTYYGIVMKNQEALKTEIAKILQSSEMWTYLMDSYHKTKDAEEQELLENDFDNILLKIIELFKIQA</sequence>
<dbReference type="Pfam" id="PF03721">
    <property type="entry name" value="UDPG_MGDP_dh_N"/>
    <property type="match status" value="1"/>
</dbReference>
<feature type="binding site" evidence="11">
    <location>
        <position position="30"/>
    </location>
    <ligand>
        <name>NAD(+)</name>
        <dbReference type="ChEBI" id="CHEBI:57540"/>
    </ligand>
</feature>
<name>A0AAE0VMN1_9BIVA</name>
<dbReference type="SMART" id="SM00984">
    <property type="entry name" value="UDPG_MGDP_dh_C"/>
    <property type="match status" value="1"/>
</dbReference>
<feature type="binding site" evidence="10">
    <location>
        <begin position="150"/>
        <end position="153"/>
    </location>
    <ligand>
        <name>substrate</name>
    </ligand>
</feature>
<dbReference type="PANTHER" id="PTHR43750">
    <property type="entry name" value="UDP-GLUCOSE 6-DEHYDROGENASE TUAD"/>
    <property type="match status" value="1"/>
</dbReference>
<evidence type="ECO:0000256" key="3">
    <source>
        <dbReference type="ARBA" id="ARBA00012954"/>
    </source>
</evidence>
<evidence type="ECO:0000256" key="2">
    <source>
        <dbReference type="ARBA" id="ARBA00006601"/>
    </source>
</evidence>
<feature type="binding site" evidence="11">
    <location>
        <position position="264"/>
    </location>
    <ligand>
        <name>NAD(+)</name>
        <dbReference type="ChEBI" id="CHEBI:57540"/>
    </ligand>
</feature>
<dbReference type="PIRSF" id="PIRSF000124">
    <property type="entry name" value="UDPglc_GDPman_dh"/>
    <property type="match status" value="1"/>
</dbReference>
<keyword evidence="14" id="KW-1185">Reference proteome</keyword>
<dbReference type="GO" id="GO:0051287">
    <property type="term" value="F:NAD binding"/>
    <property type="evidence" value="ECO:0007669"/>
    <property type="project" value="InterPro"/>
</dbReference>
<dbReference type="InterPro" id="IPR014027">
    <property type="entry name" value="UDP-Glc/GDP-Man_DH_C"/>
</dbReference>
<comment type="pathway">
    <text evidence="1">Nucleotide-sugar biosynthesis; UDP-alpha-D-glucuronate biosynthesis; UDP-alpha-D-glucuronate from UDP-alpha-D-glucose: step 1/1.</text>
</comment>
<dbReference type="SUPFAM" id="SSF51735">
    <property type="entry name" value="NAD(P)-binding Rossmann-fold domains"/>
    <property type="match status" value="1"/>
</dbReference>
<feature type="binding site" evidence="11">
    <location>
        <position position="116"/>
    </location>
    <ligand>
        <name>NAD(+)</name>
        <dbReference type="ChEBI" id="CHEBI:57540"/>
    </ligand>
</feature>
<dbReference type="InterPro" id="IPR028357">
    <property type="entry name" value="UDPglc_DH_bac"/>
</dbReference>
<feature type="binding site" evidence="11">
    <location>
        <position position="25"/>
    </location>
    <ligand>
        <name>NAD(+)</name>
        <dbReference type="ChEBI" id="CHEBI:57540"/>
    </ligand>
</feature>
<organism evidence="13 14">
    <name type="scientific">Potamilus streckersoni</name>
    <dbReference type="NCBI Taxonomy" id="2493646"/>
    <lineage>
        <taxon>Eukaryota</taxon>
        <taxon>Metazoa</taxon>
        <taxon>Spiralia</taxon>
        <taxon>Lophotrochozoa</taxon>
        <taxon>Mollusca</taxon>
        <taxon>Bivalvia</taxon>
        <taxon>Autobranchia</taxon>
        <taxon>Heteroconchia</taxon>
        <taxon>Palaeoheterodonta</taxon>
        <taxon>Unionida</taxon>
        <taxon>Unionoidea</taxon>
        <taxon>Unionidae</taxon>
        <taxon>Ambleminae</taxon>
        <taxon>Lampsilini</taxon>
        <taxon>Potamilus</taxon>
    </lineage>
</organism>
<feature type="binding site" evidence="10">
    <location>
        <position position="205"/>
    </location>
    <ligand>
        <name>substrate</name>
    </ligand>
</feature>
<comment type="similarity">
    <text evidence="2 8">Belongs to the UDP-glucose/GDP-mannose dehydrogenase family.</text>
</comment>
<evidence type="ECO:0000256" key="9">
    <source>
        <dbReference type="PIRSR" id="PIRSR500134-1"/>
    </source>
</evidence>
<gene>
    <name evidence="13" type="ORF">CHS0354_023856</name>
</gene>
<dbReference type="Gene3D" id="3.40.50.720">
    <property type="entry name" value="NAD(P)-binding Rossmann-like Domain"/>
    <property type="match status" value="2"/>
</dbReference>
<evidence type="ECO:0000256" key="11">
    <source>
        <dbReference type="PIRSR" id="PIRSR500134-3"/>
    </source>
</evidence>
<reference evidence="13" key="1">
    <citation type="journal article" date="2021" name="Genome Biol. Evol.">
        <title>A High-Quality Reference Genome for a Parasitic Bivalve with Doubly Uniparental Inheritance (Bivalvia: Unionida).</title>
        <authorList>
            <person name="Smith C.H."/>
        </authorList>
    </citation>
    <scope>NUCLEOTIDE SEQUENCE</scope>
    <source>
        <strain evidence="13">CHS0354</strain>
    </source>
</reference>
<protein>
    <recommendedName>
        <fullName evidence="4 8">UDP-glucose 6-dehydrogenase</fullName>
        <ecNumber evidence="3 8">1.1.1.22</ecNumber>
    </recommendedName>
</protein>
<dbReference type="InterPro" id="IPR008927">
    <property type="entry name" value="6-PGluconate_DH-like_C_sf"/>
</dbReference>
<evidence type="ECO:0000256" key="8">
    <source>
        <dbReference type="PIRNR" id="PIRNR000124"/>
    </source>
</evidence>
<evidence type="ECO:0000256" key="4">
    <source>
        <dbReference type="ARBA" id="ARBA00015132"/>
    </source>
</evidence>
<evidence type="ECO:0000256" key="6">
    <source>
        <dbReference type="ARBA" id="ARBA00023027"/>
    </source>
</evidence>
<dbReference type="SUPFAM" id="SSF52413">
    <property type="entry name" value="UDP-glucose/GDP-mannose dehydrogenase C-terminal domain"/>
    <property type="match status" value="1"/>
</dbReference>
<evidence type="ECO:0000259" key="12">
    <source>
        <dbReference type="SMART" id="SM00984"/>
    </source>
</evidence>
<evidence type="ECO:0000313" key="13">
    <source>
        <dbReference type="EMBL" id="KAK3582315.1"/>
    </source>
</evidence>
<evidence type="ECO:0000256" key="1">
    <source>
        <dbReference type="ARBA" id="ARBA00004701"/>
    </source>
</evidence>
<keyword evidence="5 8" id="KW-0560">Oxidoreductase</keyword>
<dbReference type="AlphaFoldDB" id="A0AAE0VMN1"/>
<dbReference type="NCBIfam" id="TIGR03026">
    <property type="entry name" value="NDP-sugDHase"/>
    <property type="match status" value="1"/>
</dbReference>
<feature type="binding site" evidence="10">
    <location>
        <position position="258"/>
    </location>
    <ligand>
        <name>substrate</name>
    </ligand>
</feature>
<dbReference type="Pfam" id="PF00984">
    <property type="entry name" value="UDPG_MGDP_dh"/>
    <property type="match status" value="1"/>
</dbReference>
<dbReference type="InterPro" id="IPR001732">
    <property type="entry name" value="UDP-Glc/GDP-Man_DH_N"/>
</dbReference>
<dbReference type="EC" id="1.1.1.22" evidence="3 8"/>
<reference evidence="13" key="2">
    <citation type="journal article" date="2021" name="Genome Biol. Evol.">
        <title>Developing a high-quality reference genome for a parasitic bivalve with doubly uniparental inheritance (Bivalvia: Unionida).</title>
        <authorList>
            <person name="Smith C.H."/>
        </authorList>
    </citation>
    <scope>NUCLEOTIDE SEQUENCE</scope>
    <source>
        <strain evidence="13">CHS0354</strain>
        <tissue evidence="13">Mantle</tissue>
    </source>
</reference>
<dbReference type="GO" id="GO:0000271">
    <property type="term" value="P:polysaccharide biosynthetic process"/>
    <property type="evidence" value="ECO:0007669"/>
    <property type="project" value="InterPro"/>
</dbReference>
<feature type="binding site" evidence="10">
    <location>
        <position position="321"/>
    </location>
    <ligand>
        <name>substrate</name>
    </ligand>
</feature>
<comment type="function">
    <text evidence="8">Involved in the biosynthesis of glycosaminoglycans; hyaluronan, chondroitin sulfate, and heparan sulfate.</text>
</comment>
<evidence type="ECO:0000313" key="14">
    <source>
        <dbReference type="Proteomes" id="UP001195483"/>
    </source>
</evidence>
<comment type="caution">
    <text evidence="13">The sequence shown here is derived from an EMBL/GenBank/DDBJ whole genome shotgun (WGS) entry which is preliminary data.</text>
</comment>
<dbReference type="PANTHER" id="PTHR43750:SF3">
    <property type="entry name" value="UDP-GLUCOSE 6-DEHYDROGENASE TUAD"/>
    <property type="match status" value="1"/>
</dbReference>
<accession>A0AAE0VMN1</accession>
<dbReference type="InterPro" id="IPR017476">
    <property type="entry name" value="UDP-Glc/GDP-Man"/>
</dbReference>
<keyword evidence="6 8" id="KW-0520">NAD</keyword>
<reference evidence="13" key="3">
    <citation type="submission" date="2023-05" db="EMBL/GenBank/DDBJ databases">
        <authorList>
            <person name="Smith C.H."/>
        </authorList>
    </citation>
    <scope>NUCLEOTIDE SEQUENCE</scope>
    <source>
        <strain evidence="13">CHS0354</strain>
        <tissue evidence="13">Mantle</tissue>
    </source>
</reference>
<dbReference type="FunFam" id="1.20.5.100:FF:000001">
    <property type="entry name" value="UDP-glucose 6-dehydrogenase"/>
    <property type="match status" value="1"/>
</dbReference>
<feature type="binding site" evidence="11">
    <location>
        <position position="328"/>
    </location>
    <ligand>
        <name>NAD(+)</name>
        <dbReference type="ChEBI" id="CHEBI:57540"/>
    </ligand>
</feature>
<feature type="domain" description="UDP-glucose/GDP-mannose dehydrogenase C-terminal" evidence="12">
    <location>
        <begin position="314"/>
        <end position="418"/>
    </location>
</feature>
<evidence type="ECO:0000256" key="7">
    <source>
        <dbReference type="ARBA" id="ARBA00047473"/>
    </source>
</evidence>
<dbReference type="InterPro" id="IPR014026">
    <property type="entry name" value="UDP-Glc/GDP-Man_DH_dimer"/>
</dbReference>
<feature type="active site" description="Nucleophile" evidence="9">
    <location>
        <position position="261"/>
    </location>
</feature>
<proteinExistence type="inferred from homology"/>
<dbReference type="Pfam" id="PF03720">
    <property type="entry name" value="UDPG_MGDP_dh_C"/>
    <property type="match status" value="1"/>
</dbReference>
<dbReference type="InterPro" id="IPR036291">
    <property type="entry name" value="NAD(P)-bd_dom_sf"/>
</dbReference>
<dbReference type="GO" id="GO:0003979">
    <property type="term" value="F:UDP-glucose 6-dehydrogenase activity"/>
    <property type="evidence" value="ECO:0007669"/>
    <property type="project" value="UniProtKB-EC"/>
</dbReference>
<dbReference type="PIRSF" id="PIRSF500134">
    <property type="entry name" value="UDPglc_DH_bac"/>
    <property type="match status" value="1"/>
</dbReference>
<feature type="binding site" evidence="11">
    <location>
        <position position="153"/>
    </location>
    <ligand>
        <name>NAD(+)</name>
        <dbReference type="ChEBI" id="CHEBI:57540"/>
    </ligand>
</feature>
<dbReference type="Gene3D" id="1.20.5.100">
    <property type="entry name" value="Cytochrome c1, transmembrane anchor, C-terminal"/>
    <property type="match status" value="1"/>
</dbReference>
<feature type="binding site" evidence="11">
    <location>
        <position position="81"/>
    </location>
    <ligand>
        <name>NAD(+)</name>
        <dbReference type="ChEBI" id="CHEBI:57540"/>
    </ligand>
</feature>
<dbReference type="Proteomes" id="UP001195483">
    <property type="component" value="Unassembled WGS sequence"/>
</dbReference>